<keyword evidence="3" id="KW-1185">Reference proteome</keyword>
<dbReference type="NCBIfam" id="TIGR03425">
    <property type="entry name" value="urea_degr_2"/>
    <property type="match status" value="1"/>
</dbReference>
<dbReference type="PANTHER" id="PTHR31527:SF0">
    <property type="entry name" value="RE64534P"/>
    <property type="match status" value="1"/>
</dbReference>
<sequence length="282" mass="31002">MSESQTADPALARVHARQQAGTKVEAMRTIPSSAAVNLPEGVSPEEVIWDEVIASGGYAIHSLTRGDRLQIIDLHGDGCISLNMFNAQHPAERLNAADSIKVQWKAYLGTGDLILSGLGRVLASIMRDDDCGIDPFCGASSRYTVLDRYGDNSIDHPNARDRFLTAAAKCGLSRKDVHPCLNIFKPVQISESGETQVDTGPFAPGRVLELRAEMNLLVFLANCPHVLDVRPEYSVSPVRALAWKGEETRFDDPVRNATPEGLRAFENVEDYFRNGEQRREGR</sequence>
<proteinExistence type="predicted"/>
<protein>
    <submittedName>
        <fullName evidence="2">DUF1989 domain-containing protein</fullName>
    </submittedName>
</protein>
<dbReference type="InterPro" id="IPR018959">
    <property type="entry name" value="DUF1989"/>
</dbReference>
<comment type="caution">
    <text evidence="2">The sequence shown here is derived from an EMBL/GenBank/DDBJ whole genome shotgun (WGS) entry which is preliminary data.</text>
</comment>
<feature type="domain" description="DUF1989" evidence="1">
    <location>
        <begin position="52"/>
        <end position="217"/>
    </location>
</feature>
<evidence type="ECO:0000313" key="2">
    <source>
        <dbReference type="EMBL" id="TPD60194.1"/>
    </source>
</evidence>
<dbReference type="RefSeq" id="WP_139940604.1">
    <property type="nucleotide sequence ID" value="NZ_JBHSYP010000027.1"/>
</dbReference>
<dbReference type="OrthoDB" id="9772660at2"/>
<organism evidence="2 3">
    <name type="scientific">Emcibacter nanhaiensis</name>
    <dbReference type="NCBI Taxonomy" id="1505037"/>
    <lineage>
        <taxon>Bacteria</taxon>
        <taxon>Pseudomonadati</taxon>
        <taxon>Pseudomonadota</taxon>
        <taxon>Alphaproteobacteria</taxon>
        <taxon>Emcibacterales</taxon>
        <taxon>Emcibacteraceae</taxon>
        <taxon>Emcibacter</taxon>
    </lineage>
</organism>
<name>A0A501PJX1_9PROT</name>
<dbReference type="EMBL" id="VFIY01000008">
    <property type="protein sequence ID" value="TPD60194.1"/>
    <property type="molecule type" value="Genomic_DNA"/>
</dbReference>
<dbReference type="PANTHER" id="PTHR31527">
    <property type="entry name" value="RE64534P"/>
    <property type="match status" value="1"/>
</dbReference>
<evidence type="ECO:0000313" key="3">
    <source>
        <dbReference type="Proteomes" id="UP000319148"/>
    </source>
</evidence>
<gene>
    <name evidence="2" type="ORF">FIV46_09055</name>
</gene>
<dbReference type="AlphaFoldDB" id="A0A501PJX1"/>
<dbReference type="InterPro" id="IPR017792">
    <property type="entry name" value="UAAP1"/>
</dbReference>
<accession>A0A501PJX1</accession>
<dbReference type="Pfam" id="PF09347">
    <property type="entry name" value="DUF1989"/>
    <property type="match status" value="1"/>
</dbReference>
<dbReference type="Proteomes" id="UP000319148">
    <property type="component" value="Unassembled WGS sequence"/>
</dbReference>
<evidence type="ECO:0000259" key="1">
    <source>
        <dbReference type="Pfam" id="PF09347"/>
    </source>
</evidence>
<reference evidence="3" key="1">
    <citation type="submission" date="2019-06" db="EMBL/GenBank/DDBJ databases">
        <title>The complete genome of Emcibacter congregatus ZYLT.</title>
        <authorList>
            <person name="Zhao Z."/>
        </authorList>
    </citation>
    <scope>NUCLEOTIDE SEQUENCE [LARGE SCALE GENOMIC DNA]</scope>
    <source>
        <strain evidence="3">MCCC 1A06723</strain>
    </source>
</reference>